<dbReference type="InterPro" id="IPR033753">
    <property type="entry name" value="GCV_H/Fam206"/>
</dbReference>
<name>A0A2S4WAT1_9BASI</name>
<dbReference type="VEuPathDB" id="FungiDB:PSTT_06331"/>
<comment type="subcellular location">
    <subcellularLocation>
        <location evidence="4">Mitochondrion</location>
    </subcellularLocation>
</comment>
<evidence type="ECO:0000313" key="6">
    <source>
        <dbReference type="EMBL" id="POW18870.1"/>
    </source>
</evidence>
<comment type="subunit">
    <text evidence="4">The glycine cleavage system is composed of four proteins: P, T, L and H.</text>
</comment>
<evidence type="ECO:0000313" key="7">
    <source>
        <dbReference type="Proteomes" id="UP000238274"/>
    </source>
</evidence>
<dbReference type="InterPro" id="IPR011053">
    <property type="entry name" value="Single_hybrid_motif"/>
</dbReference>
<dbReference type="InterPro" id="IPR017453">
    <property type="entry name" value="GCV_H_sub"/>
</dbReference>
<dbReference type="NCBIfam" id="TIGR00527">
    <property type="entry name" value="gcvH"/>
    <property type="match status" value="1"/>
</dbReference>
<dbReference type="GO" id="GO:0019464">
    <property type="term" value="P:glycine decarboxylation via glycine cleavage system"/>
    <property type="evidence" value="ECO:0007669"/>
    <property type="project" value="UniProtKB-UniRule"/>
</dbReference>
<evidence type="ECO:0000256" key="4">
    <source>
        <dbReference type="RuleBase" id="RU364055"/>
    </source>
</evidence>
<keyword evidence="7" id="KW-1185">Reference proteome</keyword>
<evidence type="ECO:0000256" key="3">
    <source>
        <dbReference type="PIRSR" id="PIRSR617453-50"/>
    </source>
</evidence>
<dbReference type="GO" id="GO:0005960">
    <property type="term" value="C:glycine cleavage complex"/>
    <property type="evidence" value="ECO:0007669"/>
    <property type="project" value="UniProtKB-UniRule"/>
</dbReference>
<comment type="function">
    <text evidence="4">The H protein shuttles the methylamine group of glycine from the P protein to the T protein.</text>
</comment>
<dbReference type="PANTHER" id="PTHR11715">
    <property type="entry name" value="GLYCINE CLEAVAGE SYSTEM H PROTEIN"/>
    <property type="match status" value="1"/>
</dbReference>
<organism evidence="6 7">
    <name type="scientific">Puccinia striiformis</name>
    <dbReference type="NCBI Taxonomy" id="27350"/>
    <lineage>
        <taxon>Eukaryota</taxon>
        <taxon>Fungi</taxon>
        <taxon>Dikarya</taxon>
        <taxon>Basidiomycota</taxon>
        <taxon>Pucciniomycotina</taxon>
        <taxon>Pucciniomycetes</taxon>
        <taxon>Pucciniales</taxon>
        <taxon>Pucciniaceae</taxon>
        <taxon>Puccinia</taxon>
    </lineage>
</organism>
<protein>
    <recommendedName>
        <fullName evidence="4">Glycine cleavage system H protein</fullName>
    </recommendedName>
</protein>
<dbReference type="EMBL" id="PKSM01000058">
    <property type="protein sequence ID" value="POW18870.1"/>
    <property type="molecule type" value="Genomic_DNA"/>
</dbReference>
<dbReference type="PANTHER" id="PTHR11715:SF3">
    <property type="entry name" value="GLYCINE CLEAVAGE SYSTEM H PROTEIN-RELATED"/>
    <property type="match status" value="1"/>
</dbReference>
<dbReference type="GO" id="GO:0009249">
    <property type="term" value="P:protein lipoylation"/>
    <property type="evidence" value="ECO:0007669"/>
    <property type="project" value="TreeGrafter"/>
</dbReference>
<dbReference type="HAMAP" id="MF_00272">
    <property type="entry name" value="GcvH"/>
    <property type="match status" value="1"/>
</dbReference>
<dbReference type="InterPro" id="IPR000089">
    <property type="entry name" value="Biotin_lipoyl"/>
</dbReference>
<dbReference type="OrthoDB" id="10264154at2759"/>
<dbReference type="SUPFAM" id="SSF51230">
    <property type="entry name" value="Single hybrid motif"/>
    <property type="match status" value="1"/>
</dbReference>
<gene>
    <name evidence="6" type="ORF">PSHT_05338</name>
</gene>
<reference evidence="6 7" key="1">
    <citation type="submission" date="2017-12" db="EMBL/GenBank/DDBJ databases">
        <title>Gene loss provides genomic basis for host adaptation in cereal stripe rust fungi.</title>
        <authorList>
            <person name="Xia C."/>
        </authorList>
    </citation>
    <scope>NUCLEOTIDE SEQUENCE [LARGE SCALE GENOMIC DNA]</scope>
    <source>
        <strain evidence="6 7">93TX-2</strain>
    </source>
</reference>
<evidence type="ECO:0000256" key="2">
    <source>
        <dbReference type="ARBA" id="ARBA00022823"/>
    </source>
</evidence>
<evidence type="ECO:0000259" key="5">
    <source>
        <dbReference type="PROSITE" id="PS50968"/>
    </source>
</evidence>
<dbReference type="NCBIfam" id="NF002270">
    <property type="entry name" value="PRK01202.1"/>
    <property type="match status" value="1"/>
</dbReference>
<accession>A0A2S4WAT1</accession>
<keyword evidence="4" id="KW-0496">Mitochondrion</keyword>
<feature type="domain" description="Lipoyl-binding" evidence="5">
    <location>
        <begin position="100"/>
        <end position="203"/>
    </location>
</feature>
<comment type="similarity">
    <text evidence="1 4">Belongs to the GcvH family.</text>
</comment>
<dbReference type="Proteomes" id="UP000238274">
    <property type="component" value="Unassembled WGS sequence"/>
</dbReference>
<dbReference type="AlphaFoldDB" id="A0A2S4WAT1"/>
<dbReference type="VEuPathDB" id="FungiDB:PSHT_05338"/>
<keyword evidence="4" id="KW-0809">Transit peptide</keyword>
<dbReference type="PROSITE" id="PS50968">
    <property type="entry name" value="BIOTINYL_LIPOYL"/>
    <property type="match status" value="1"/>
</dbReference>
<dbReference type="Pfam" id="PF01597">
    <property type="entry name" value="GCV_H"/>
    <property type="match status" value="1"/>
</dbReference>
<evidence type="ECO:0000256" key="1">
    <source>
        <dbReference type="ARBA" id="ARBA00009249"/>
    </source>
</evidence>
<feature type="modified residue" description="N6-lipoyllysine" evidence="3">
    <location>
        <position position="141"/>
    </location>
</feature>
<reference evidence="7" key="3">
    <citation type="journal article" date="2018" name="Mol. Plant Microbe Interact.">
        <title>Genome sequence resources for the wheat stripe rust pathogen (Puccinia striiformis f. sp. tritici) and the barley stripe rust pathogen (Puccinia striiformis f. sp. hordei).</title>
        <authorList>
            <person name="Xia C."/>
            <person name="Wang M."/>
            <person name="Yin C."/>
            <person name="Cornejo O.E."/>
            <person name="Hulbert S.H."/>
            <person name="Chen X."/>
        </authorList>
    </citation>
    <scope>NUCLEOTIDE SEQUENCE [LARGE SCALE GENOMIC DNA]</scope>
    <source>
        <strain evidence="7">93TX-2</strain>
    </source>
</reference>
<dbReference type="GO" id="GO:0005739">
    <property type="term" value="C:mitochondrion"/>
    <property type="evidence" value="ECO:0007669"/>
    <property type="project" value="UniProtKB-SubCell"/>
</dbReference>
<comment type="cofactor">
    <cofactor evidence="4">
        <name>(R)-lipoate</name>
        <dbReference type="ChEBI" id="CHEBI:83088"/>
    </cofactor>
    <text evidence="4">Binds 1 lipoyl cofactor covalently.</text>
</comment>
<keyword evidence="2 3" id="KW-0450">Lipoyl</keyword>
<dbReference type="CDD" id="cd06848">
    <property type="entry name" value="GCS_H"/>
    <property type="match status" value="1"/>
</dbReference>
<dbReference type="InterPro" id="IPR002930">
    <property type="entry name" value="GCV_H"/>
</dbReference>
<dbReference type="Gene3D" id="2.40.50.100">
    <property type="match status" value="1"/>
</dbReference>
<comment type="caution">
    <text evidence="6">The sequence shown here is derived from an EMBL/GenBank/DDBJ whole genome shotgun (WGS) entry which is preliminary data.</text>
</comment>
<proteinExistence type="inferred from homology"/>
<sequence>MMSDHHQDNKAAKSQIDAAAAGVRKKFEHRQFPIAKKPRHLSMSASLLLRPVFRSCRLTAPTCSINRLSGVSSIGFTRFVSTKRYTKEHEWVTLDTETNIGTIGITDYAQNSLGDVVFVELPEVSATVATGELIGAVESVKAASDIFAPVSGTVTEVNTKLTDQAGLLNTSPEDEGRTININILPLFMETNHPESQSWLAKIKLSSPEELEKLLSEESYKAHIEGEH</sequence>
<reference evidence="7" key="2">
    <citation type="journal article" date="2018" name="BMC Genomics">
        <title>Genomic insights into host adaptation between the wheat stripe rust pathogen (Puccinia striiformis f. sp. tritici) and the barley stripe rust pathogen (Puccinia striiformis f. sp. hordei).</title>
        <authorList>
            <person name="Xia C."/>
            <person name="Wang M."/>
            <person name="Yin C."/>
            <person name="Cornejo O.E."/>
            <person name="Hulbert S.H."/>
            <person name="Chen X."/>
        </authorList>
    </citation>
    <scope>NUCLEOTIDE SEQUENCE [LARGE SCALE GENOMIC DNA]</scope>
    <source>
        <strain evidence="7">93TX-2</strain>
    </source>
</reference>